<feature type="transmembrane region" description="Helical" evidence="1">
    <location>
        <begin position="18"/>
        <end position="37"/>
    </location>
</feature>
<feature type="transmembrane region" description="Helical" evidence="1">
    <location>
        <begin position="104"/>
        <end position="126"/>
    </location>
</feature>
<dbReference type="AlphaFoldDB" id="A0A177L1Y0"/>
<dbReference type="InterPro" id="IPR021683">
    <property type="entry name" value="DUF3267"/>
</dbReference>
<proteinExistence type="predicted"/>
<dbReference type="EMBL" id="LQWZ01000002">
    <property type="protein sequence ID" value="OAH59456.1"/>
    <property type="molecule type" value="Genomic_DNA"/>
</dbReference>
<comment type="caution">
    <text evidence="2">The sequence shown here is derived from an EMBL/GenBank/DDBJ whole genome shotgun (WGS) entry which is preliminary data.</text>
</comment>
<name>A0A177L1Y0_9BACI</name>
<dbReference type="OrthoDB" id="2360495at2"/>
<evidence type="ECO:0008006" key="4">
    <source>
        <dbReference type="Google" id="ProtNLM"/>
    </source>
</evidence>
<keyword evidence="1" id="KW-0472">Membrane</keyword>
<dbReference type="Proteomes" id="UP000077271">
    <property type="component" value="Unassembled WGS sequence"/>
</dbReference>
<gene>
    <name evidence="2" type="ORF">AWH48_15075</name>
</gene>
<evidence type="ECO:0000313" key="2">
    <source>
        <dbReference type="EMBL" id="OAH59456.1"/>
    </source>
</evidence>
<keyword evidence="1" id="KW-1133">Transmembrane helix</keyword>
<feature type="transmembrane region" description="Helical" evidence="1">
    <location>
        <begin position="132"/>
        <end position="151"/>
    </location>
</feature>
<accession>A0A177L1Y0</accession>
<evidence type="ECO:0000256" key="1">
    <source>
        <dbReference type="SAM" id="Phobius"/>
    </source>
</evidence>
<organism evidence="2 3">
    <name type="scientific">Domibacillus aminovorans</name>
    <dbReference type="NCBI Taxonomy" id="29332"/>
    <lineage>
        <taxon>Bacteria</taxon>
        <taxon>Bacillati</taxon>
        <taxon>Bacillota</taxon>
        <taxon>Bacilli</taxon>
        <taxon>Bacillales</taxon>
        <taxon>Bacillaceae</taxon>
        <taxon>Domibacillus</taxon>
    </lineage>
</organism>
<sequence>MKCWRIYNFEKTYGFNKLFFVSFVTTMIVFSLAFSSMQSYYSEPLHATGFAWFAAGLLAVYPLHKLIHLLSVVTLRPKMTWELKYSFLPVLTVTTRKPVSKNRFIICLILPFLIMTPFLLGSAALLPHYLHYFTIAAAFHTGICSFDFLYLKTIVSCPKDSIIEEDMDGFEILIPDEPPAWR</sequence>
<feature type="transmembrane region" description="Helical" evidence="1">
    <location>
        <begin position="49"/>
        <end position="75"/>
    </location>
</feature>
<dbReference type="RefSeq" id="WP_018391743.1">
    <property type="nucleotide sequence ID" value="NZ_LQWZ01000002.1"/>
</dbReference>
<protein>
    <recommendedName>
        <fullName evidence="4">DUF3267 domain-containing protein</fullName>
    </recommendedName>
</protein>
<dbReference type="Pfam" id="PF11667">
    <property type="entry name" value="DUF3267"/>
    <property type="match status" value="1"/>
</dbReference>
<evidence type="ECO:0000313" key="3">
    <source>
        <dbReference type="Proteomes" id="UP000077271"/>
    </source>
</evidence>
<keyword evidence="1" id="KW-0812">Transmembrane</keyword>
<reference evidence="2 3" key="1">
    <citation type="submission" date="2016-01" db="EMBL/GenBank/DDBJ databases">
        <title>Investigation of taxonomic status of Bacillus aminovorans.</title>
        <authorList>
            <person name="Verma A."/>
            <person name="Pal Y."/>
            <person name="Krishnamurthi S."/>
        </authorList>
    </citation>
    <scope>NUCLEOTIDE SEQUENCE [LARGE SCALE GENOMIC DNA]</scope>
    <source>
        <strain evidence="2 3">DSM 4337</strain>
    </source>
</reference>